<keyword evidence="2" id="KW-1185">Reference proteome</keyword>
<reference evidence="1" key="1">
    <citation type="submission" date="2022-09" db="EMBL/GenBank/DDBJ databases">
        <title>A Global Phylogenomic Analysis of the Shiitake Genus Lentinula.</title>
        <authorList>
            <consortium name="DOE Joint Genome Institute"/>
            <person name="Sierra-Patev S."/>
            <person name="Min B."/>
            <person name="Naranjo-Ortiz M."/>
            <person name="Looney B."/>
            <person name="Konkel Z."/>
            <person name="Slot J.C."/>
            <person name="Sakamoto Y."/>
            <person name="Steenwyk J.L."/>
            <person name="Rokas A."/>
            <person name="Carro J."/>
            <person name="Camarero S."/>
            <person name="Ferreira P."/>
            <person name="Molpeceres G."/>
            <person name="Ruiz-Duenas F.J."/>
            <person name="Serrano A."/>
            <person name="Henrissat B."/>
            <person name="Drula E."/>
            <person name="Hughes K.W."/>
            <person name="Mata J.L."/>
            <person name="Ishikawa N.K."/>
            <person name="Vargas-Isla R."/>
            <person name="Ushijima S."/>
            <person name="Smith C.A."/>
            <person name="Ahrendt S."/>
            <person name="Andreopoulos W."/>
            <person name="He G."/>
            <person name="Labutti K."/>
            <person name="Lipzen A."/>
            <person name="Ng V."/>
            <person name="Riley R."/>
            <person name="Sandor L."/>
            <person name="Barry K."/>
            <person name="Martinez A.T."/>
            <person name="Xiao Y."/>
            <person name="Gibbons J.G."/>
            <person name="Terashima K."/>
            <person name="Grigoriev I.V."/>
            <person name="Hibbett D.S."/>
        </authorList>
    </citation>
    <scope>NUCLEOTIDE SEQUENCE</scope>
    <source>
        <strain evidence="1">TMI1499</strain>
    </source>
</reference>
<gene>
    <name evidence="1" type="ORF">F5876DRAFT_83482</name>
</gene>
<dbReference type="Proteomes" id="UP001163835">
    <property type="component" value="Unassembled WGS sequence"/>
</dbReference>
<evidence type="ECO:0000313" key="1">
    <source>
        <dbReference type="EMBL" id="KAJ3804248.1"/>
    </source>
</evidence>
<proteinExistence type="predicted"/>
<evidence type="ECO:0000313" key="2">
    <source>
        <dbReference type="Proteomes" id="UP001163835"/>
    </source>
</evidence>
<protein>
    <submittedName>
        <fullName evidence="1">Uncharacterized protein</fullName>
    </submittedName>
</protein>
<accession>A0ACC1THZ7</accession>
<organism evidence="1 2">
    <name type="scientific">Lentinula aff. lateritia</name>
    <dbReference type="NCBI Taxonomy" id="2804960"/>
    <lineage>
        <taxon>Eukaryota</taxon>
        <taxon>Fungi</taxon>
        <taxon>Dikarya</taxon>
        <taxon>Basidiomycota</taxon>
        <taxon>Agaricomycotina</taxon>
        <taxon>Agaricomycetes</taxon>
        <taxon>Agaricomycetidae</taxon>
        <taxon>Agaricales</taxon>
        <taxon>Marasmiineae</taxon>
        <taxon>Omphalotaceae</taxon>
        <taxon>Lentinula</taxon>
    </lineage>
</organism>
<name>A0ACC1THZ7_9AGAR</name>
<dbReference type="EMBL" id="MU796150">
    <property type="protein sequence ID" value="KAJ3804248.1"/>
    <property type="molecule type" value="Genomic_DNA"/>
</dbReference>
<sequence length="270" mass="29213">MLFSPIPTLLLKPRHTSTIAIAKSSRGAYTDVHTHLVVPRPIQLPRLLQFELDFQHAMDDIHNDQNHNQNAVPDSDPDSDSESTTSSTSHLSDVSSMTSVSSASSHPPTKSPTPYIPPHRLRLPPTTTPPSTASASAPEHEPSIPSHRLLAYSHTQHRLRRRLRAELAPRSAGSSHSLVCRYKYQDGETRVVTGGVMLGSAPAPATRPAFASTRPPKRRTARALILGPDSSFSSSPSSSSSSSSPSFPSSTSTSSSSLHWRQRRLPSVQA</sequence>
<comment type="caution">
    <text evidence="1">The sequence shown here is derived from an EMBL/GenBank/DDBJ whole genome shotgun (WGS) entry which is preliminary data.</text>
</comment>